<dbReference type="OrthoDB" id="3693224at2759"/>
<keyword evidence="1" id="KW-0175">Coiled coil</keyword>
<dbReference type="EMBL" id="KB908855">
    <property type="protein sequence ID" value="EOA81964.1"/>
    <property type="molecule type" value="Genomic_DNA"/>
</dbReference>
<organism evidence="3 4">
    <name type="scientific">Exserohilum turcicum (strain 28A)</name>
    <name type="common">Northern leaf blight fungus</name>
    <name type="synonym">Setosphaeria turcica</name>
    <dbReference type="NCBI Taxonomy" id="671987"/>
    <lineage>
        <taxon>Eukaryota</taxon>
        <taxon>Fungi</taxon>
        <taxon>Dikarya</taxon>
        <taxon>Ascomycota</taxon>
        <taxon>Pezizomycotina</taxon>
        <taxon>Dothideomycetes</taxon>
        <taxon>Pleosporomycetidae</taxon>
        <taxon>Pleosporales</taxon>
        <taxon>Pleosporineae</taxon>
        <taxon>Pleosporaceae</taxon>
        <taxon>Exserohilum</taxon>
    </lineage>
</organism>
<dbReference type="GeneID" id="19403940"/>
<keyword evidence="4" id="KW-1185">Reference proteome</keyword>
<dbReference type="RefSeq" id="XP_008030106.1">
    <property type="nucleotide sequence ID" value="XM_008031915.1"/>
</dbReference>
<dbReference type="HOGENOM" id="CLU_035930_0_0_1"/>
<reference evidence="3 4" key="2">
    <citation type="journal article" date="2013" name="PLoS Genet.">
        <title>Comparative genome structure, secondary metabolite, and effector coding capacity across Cochliobolus pathogens.</title>
        <authorList>
            <person name="Condon B.J."/>
            <person name="Leng Y."/>
            <person name="Wu D."/>
            <person name="Bushley K.E."/>
            <person name="Ohm R.A."/>
            <person name="Otillar R."/>
            <person name="Martin J."/>
            <person name="Schackwitz W."/>
            <person name="Grimwood J."/>
            <person name="MohdZainudin N."/>
            <person name="Xue C."/>
            <person name="Wang R."/>
            <person name="Manning V.A."/>
            <person name="Dhillon B."/>
            <person name="Tu Z.J."/>
            <person name="Steffenson B.J."/>
            <person name="Salamov A."/>
            <person name="Sun H."/>
            <person name="Lowry S."/>
            <person name="LaButti K."/>
            <person name="Han J."/>
            <person name="Copeland A."/>
            <person name="Lindquist E."/>
            <person name="Barry K."/>
            <person name="Schmutz J."/>
            <person name="Baker S.E."/>
            <person name="Ciuffetti L.M."/>
            <person name="Grigoriev I.V."/>
            <person name="Zhong S."/>
            <person name="Turgeon B.G."/>
        </authorList>
    </citation>
    <scope>NUCLEOTIDE SEQUENCE [LARGE SCALE GENOMIC DNA]</scope>
    <source>
        <strain evidence="4">28A</strain>
    </source>
</reference>
<accession>R0JWT9</accession>
<protein>
    <submittedName>
        <fullName evidence="3">Uncharacterized protein</fullName>
    </submittedName>
</protein>
<gene>
    <name evidence="3" type="ORF">SETTUDRAFT_34725</name>
</gene>
<feature type="coiled-coil region" evidence="1">
    <location>
        <begin position="45"/>
        <end position="113"/>
    </location>
</feature>
<dbReference type="eggNOG" id="ENOG502SZEF">
    <property type="taxonomic scope" value="Eukaryota"/>
</dbReference>
<dbReference type="AlphaFoldDB" id="R0JWT9"/>
<dbReference type="Proteomes" id="UP000016935">
    <property type="component" value="Unassembled WGS sequence"/>
</dbReference>
<proteinExistence type="predicted"/>
<name>R0JWT9_EXST2</name>
<reference evidence="3 4" key="1">
    <citation type="journal article" date="2012" name="PLoS Pathog.">
        <title>Diverse lifestyles and strategies of plant pathogenesis encoded in the genomes of eighteen Dothideomycetes fungi.</title>
        <authorList>
            <person name="Ohm R.A."/>
            <person name="Feau N."/>
            <person name="Henrissat B."/>
            <person name="Schoch C.L."/>
            <person name="Horwitz B.A."/>
            <person name="Barry K.W."/>
            <person name="Condon B.J."/>
            <person name="Copeland A.C."/>
            <person name="Dhillon B."/>
            <person name="Glaser F."/>
            <person name="Hesse C.N."/>
            <person name="Kosti I."/>
            <person name="LaButti K."/>
            <person name="Lindquist E.A."/>
            <person name="Lucas S."/>
            <person name="Salamov A.A."/>
            <person name="Bradshaw R.E."/>
            <person name="Ciuffetti L."/>
            <person name="Hamelin R.C."/>
            <person name="Kema G.H.J."/>
            <person name="Lawrence C."/>
            <person name="Scott J.A."/>
            <person name="Spatafora J.W."/>
            <person name="Turgeon B.G."/>
            <person name="de Wit P.J.G.M."/>
            <person name="Zhong S."/>
            <person name="Goodwin S.B."/>
            <person name="Grigoriev I.V."/>
        </authorList>
    </citation>
    <scope>NUCLEOTIDE SEQUENCE [LARGE SCALE GENOMIC DNA]</scope>
    <source>
        <strain evidence="4">28A</strain>
    </source>
</reference>
<evidence type="ECO:0000256" key="1">
    <source>
        <dbReference type="SAM" id="Coils"/>
    </source>
</evidence>
<evidence type="ECO:0000256" key="2">
    <source>
        <dbReference type="SAM" id="MobiDB-lite"/>
    </source>
</evidence>
<evidence type="ECO:0000313" key="3">
    <source>
        <dbReference type="EMBL" id="EOA81964.1"/>
    </source>
</evidence>
<sequence length="557" mass="61763">MDEAWLQQWRAIEERKAVATKALLSKGESLPLGGITDDQLHAWEAAEAAEEQRAQAAEVERLAAEDERLAAEAKAETKAAKAKEMLADPESAVQRLAAECKAKEQAAAEAEAEQLAFEARMENDHDGLAEAIYLELDKAETAQLAAEANVENDTSGPVVYDPLDDDDEFSRAMHLALQEELDLPEETEEAETEQPSVVESGESKPANMYPIRIWGYKNNGNARRALAKAAAQLDSPVDMAMSTETGVGLEDEDQALNTQEKKASVQNLPTRLRMDPTSDLSLGSFLFDTFSTVEEKERHERFVEIARKIICFLKSTASDYLRLDPESKKTAWKPIVPGLLSLLSRGSEDFLLENLLSGIDIPVRSTLGNPDFTIDDLVSLPGWSIEKNIEKSVYVDIVHIKEQLELIRQLYVGAASGQFGLAQRWHDYLRPAENKVSGKHGQAIMKTNSTVCLRGLAHYGNMPYPWVVCFAESFMLYLGTVTDPGWRPREGSVKKAFIDDELYRLVDACRHAAGLSAPLSVGLNSTWSLCQGYRWTPYPGASCRNCKRQMVPRSDPL</sequence>
<evidence type="ECO:0000313" key="4">
    <source>
        <dbReference type="Proteomes" id="UP000016935"/>
    </source>
</evidence>
<feature type="compositionally biased region" description="Acidic residues" evidence="2">
    <location>
        <begin position="182"/>
        <end position="192"/>
    </location>
</feature>
<feature type="region of interest" description="Disordered" evidence="2">
    <location>
        <begin position="182"/>
        <end position="203"/>
    </location>
</feature>